<dbReference type="InterPro" id="IPR016047">
    <property type="entry name" value="M23ase_b-sheet_dom"/>
</dbReference>
<dbReference type="PANTHER" id="PTHR21666">
    <property type="entry name" value="PEPTIDASE-RELATED"/>
    <property type="match status" value="1"/>
</dbReference>
<keyword evidence="1" id="KW-1133">Transmembrane helix</keyword>
<dbReference type="AlphaFoldDB" id="A0A3B0YVI5"/>
<dbReference type="Pfam" id="PF01551">
    <property type="entry name" value="Peptidase_M23"/>
    <property type="match status" value="1"/>
</dbReference>
<dbReference type="EMBL" id="UOFN01000130">
    <property type="protein sequence ID" value="VAW80710.1"/>
    <property type="molecule type" value="Genomic_DNA"/>
</dbReference>
<dbReference type="GO" id="GO:0004222">
    <property type="term" value="F:metalloendopeptidase activity"/>
    <property type="evidence" value="ECO:0007669"/>
    <property type="project" value="TreeGrafter"/>
</dbReference>
<sequence length="308" mass="33907">MKFLLYTTAYGKSGSIQLNRPMVWVPAALALLGVLMAAGQLGYSLGAGHQPAVAARDGAQWQVALDEQKRDLTMVRDEAQDQLNALAVRLGQMQAQMLRVEALGQRVKQIARLKKSEFDFDQIPAQGGPADPAYTEPMKTPDFLKALDDMVLQIDDRARQLELMEQVVSRRELRRAVSPAGQPISKGWLSSYYGMRTDPFHGRREMHKGIDFAGQMGADVVATAAGVVTWAGKRYGYGQLVEINHGKGYSTRYGHCNQILVKVGDIVEPGEKIALMGSSGRSTGPHVHYEVLKNGRQVNPTKFVRASR</sequence>
<reference evidence="3" key="1">
    <citation type="submission" date="2018-06" db="EMBL/GenBank/DDBJ databases">
        <authorList>
            <person name="Zhirakovskaya E."/>
        </authorList>
    </citation>
    <scope>NUCLEOTIDE SEQUENCE</scope>
</reference>
<dbReference type="FunFam" id="2.70.70.10:FF:000006">
    <property type="entry name" value="M23 family peptidase"/>
    <property type="match status" value="1"/>
</dbReference>
<dbReference type="SUPFAM" id="SSF51261">
    <property type="entry name" value="Duplicated hybrid motif"/>
    <property type="match status" value="1"/>
</dbReference>
<organism evidence="3">
    <name type="scientific">hydrothermal vent metagenome</name>
    <dbReference type="NCBI Taxonomy" id="652676"/>
    <lineage>
        <taxon>unclassified sequences</taxon>
        <taxon>metagenomes</taxon>
        <taxon>ecological metagenomes</taxon>
    </lineage>
</organism>
<gene>
    <name evidence="3" type="ORF">MNBD_GAMMA15-125</name>
</gene>
<dbReference type="CDD" id="cd12797">
    <property type="entry name" value="M23_peptidase"/>
    <property type="match status" value="1"/>
</dbReference>
<feature type="domain" description="M23ase beta-sheet core" evidence="2">
    <location>
        <begin position="206"/>
        <end position="300"/>
    </location>
</feature>
<dbReference type="Gene3D" id="2.70.70.10">
    <property type="entry name" value="Glucose Permease (Domain IIA)"/>
    <property type="match status" value="1"/>
</dbReference>
<evidence type="ECO:0000313" key="3">
    <source>
        <dbReference type="EMBL" id="VAW80710.1"/>
    </source>
</evidence>
<keyword evidence="1" id="KW-0812">Transmembrane</keyword>
<proteinExistence type="predicted"/>
<evidence type="ECO:0000256" key="1">
    <source>
        <dbReference type="SAM" id="Phobius"/>
    </source>
</evidence>
<feature type="transmembrane region" description="Helical" evidence="1">
    <location>
        <begin position="21"/>
        <end position="43"/>
    </location>
</feature>
<dbReference type="InterPro" id="IPR050570">
    <property type="entry name" value="Cell_wall_metabolism_enzyme"/>
</dbReference>
<evidence type="ECO:0000259" key="2">
    <source>
        <dbReference type="Pfam" id="PF01551"/>
    </source>
</evidence>
<protein>
    <submittedName>
        <fullName evidence="3">Peptidase, M23/M37 family</fullName>
    </submittedName>
</protein>
<dbReference type="InterPro" id="IPR011055">
    <property type="entry name" value="Dup_hybrid_motif"/>
</dbReference>
<accession>A0A3B0YVI5</accession>
<name>A0A3B0YVI5_9ZZZZ</name>
<dbReference type="PANTHER" id="PTHR21666:SF291">
    <property type="entry name" value="STAGE II SPORULATION PROTEIN Q"/>
    <property type="match status" value="1"/>
</dbReference>
<keyword evidence="1" id="KW-0472">Membrane</keyword>